<comment type="caution">
    <text evidence="2">The sequence shown here is derived from an EMBL/GenBank/DDBJ whole genome shotgun (WGS) entry which is preliminary data.</text>
</comment>
<keyword evidence="3" id="KW-1185">Reference proteome</keyword>
<gene>
    <name evidence="2" type="ORF">H6G97_24060</name>
</gene>
<name>A0ABR8DSX1_9NOSO</name>
<feature type="region of interest" description="Disordered" evidence="1">
    <location>
        <begin position="59"/>
        <end position="78"/>
    </location>
</feature>
<protein>
    <submittedName>
        <fullName evidence="2">Uncharacterized protein</fullName>
    </submittedName>
</protein>
<organism evidence="2 3">
    <name type="scientific">Nostoc flagelliforme FACHB-838</name>
    <dbReference type="NCBI Taxonomy" id="2692904"/>
    <lineage>
        <taxon>Bacteria</taxon>
        <taxon>Bacillati</taxon>
        <taxon>Cyanobacteriota</taxon>
        <taxon>Cyanophyceae</taxon>
        <taxon>Nostocales</taxon>
        <taxon>Nostocaceae</taxon>
        <taxon>Nostoc</taxon>
    </lineage>
</organism>
<evidence type="ECO:0000313" key="2">
    <source>
        <dbReference type="EMBL" id="MBD2532491.1"/>
    </source>
</evidence>
<proteinExistence type="predicted"/>
<accession>A0ABR8DSX1</accession>
<sequence>MKPKIQITKIIIFCISAYILIPKVAVCTGIINTASANTFGATGSNTLIAHEVNSQNLKDTYVPPNYGGPDSNHGSGTR</sequence>
<reference evidence="2 3" key="1">
    <citation type="journal article" date="2020" name="ISME J.">
        <title>Comparative genomics reveals insights into cyanobacterial evolution and habitat adaptation.</title>
        <authorList>
            <person name="Chen M.Y."/>
            <person name="Teng W.K."/>
            <person name="Zhao L."/>
            <person name="Hu C.X."/>
            <person name="Zhou Y.K."/>
            <person name="Han B.P."/>
            <person name="Song L.R."/>
            <person name="Shu W.S."/>
        </authorList>
    </citation>
    <scope>NUCLEOTIDE SEQUENCE [LARGE SCALE GENOMIC DNA]</scope>
    <source>
        <strain evidence="2 3">FACHB-838</strain>
    </source>
</reference>
<dbReference type="EMBL" id="JACJSI010000060">
    <property type="protein sequence ID" value="MBD2532491.1"/>
    <property type="molecule type" value="Genomic_DNA"/>
</dbReference>
<evidence type="ECO:0000256" key="1">
    <source>
        <dbReference type="SAM" id="MobiDB-lite"/>
    </source>
</evidence>
<evidence type="ECO:0000313" key="3">
    <source>
        <dbReference type="Proteomes" id="UP000623440"/>
    </source>
</evidence>
<dbReference type="Proteomes" id="UP000623440">
    <property type="component" value="Unassembled WGS sequence"/>
</dbReference>